<sequence>MGRDAHRIEDIGPKPQAFDIEQATQDNTDYRSVAWSGRYLQVTLMSIPVGEDIGLEAHPETDQFLRLDAGKGRVQMGPAKDELTFDREVSDGWCVLVPAGAWHNITNIGDTPMQVYAIYAPVHHAPGRVHETAEIAEADEDDDEPASWSVQPAKVADKHG</sequence>
<organism evidence="3 4">
    <name type="scientific">Polymorphobacter multimanifer</name>
    <dbReference type="NCBI Taxonomy" id="1070431"/>
    <lineage>
        <taxon>Bacteria</taxon>
        <taxon>Pseudomonadati</taxon>
        <taxon>Pseudomonadota</taxon>
        <taxon>Alphaproteobacteria</taxon>
        <taxon>Sphingomonadales</taxon>
        <taxon>Sphingosinicellaceae</taxon>
        <taxon>Polymorphobacter</taxon>
    </lineage>
</organism>
<dbReference type="CDD" id="cd02223">
    <property type="entry name" value="cupin_Bh2720-like"/>
    <property type="match status" value="1"/>
</dbReference>
<dbReference type="SUPFAM" id="SSF51182">
    <property type="entry name" value="RmlC-like cupins"/>
    <property type="match status" value="1"/>
</dbReference>
<dbReference type="AlphaFoldDB" id="A0A841LCT1"/>
<dbReference type="InterPro" id="IPR052538">
    <property type="entry name" value="Flavonoid_dioxygenase-like"/>
</dbReference>
<dbReference type="EMBL" id="JACIIV010000006">
    <property type="protein sequence ID" value="MBB6226788.1"/>
    <property type="molecule type" value="Genomic_DNA"/>
</dbReference>
<evidence type="ECO:0000259" key="2">
    <source>
        <dbReference type="Pfam" id="PF07883"/>
    </source>
</evidence>
<feature type="domain" description="Cupin type-2" evidence="2">
    <location>
        <begin position="44"/>
        <end position="119"/>
    </location>
</feature>
<feature type="region of interest" description="Disordered" evidence="1">
    <location>
        <begin position="137"/>
        <end position="160"/>
    </location>
</feature>
<reference evidence="3 4" key="1">
    <citation type="submission" date="2020-08" db="EMBL/GenBank/DDBJ databases">
        <title>Genomic Encyclopedia of Type Strains, Phase IV (KMG-IV): sequencing the most valuable type-strain genomes for metagenomic binning, comparative biology and taxonomic classification.</title>
        <authorList>
            <person name="Goeker M."/>
        </authorList>
    </citation>
    <scope>NUCLEOTIDE SEQUENCE [LARGE SCALE GENOMIC DNA]</scope>
    <source>
        <strain evidence="3 4">DSM 102189</strain>
    </source>
</reference>
<dbReference type="GO" id="GO:0016853">
    <property type="term" value="F:isomerase activity"/>
    <property type="evidence" value="ECO:0007669"/>
    <property type="project" value="UniProtKB-KW"/>
</dbReference>
<keyword evidence="4" id="KW-1185">Reference proteome</keyword>
<dbReference type="PANTHER" id="PTHR43346">
    <property type="entry name" value="LIGAND BINDING DOMAIN PROTEIN, PUTATIVE (AFU_ORTHOLOGUE AFUA_6G14370)-RELATED"/>
    <property type="match status" value="1"/>
</dbReference>
<dbReference type="Pfam" id="PF07883">
    <property type="entry name" value="Cupin_2"/>
    <property type="match status" value="1"/>
</dbReference>
<accession>A0A841LCT1</accession>
<dbReference type="Gene3D" id="2.60.120.10">
    <property type="entry name" value="Jelly Rolls"/>
    <property type="match status" value="1"/>
</dbReference>
<dbReference type="RefSeq" id="WP_184196187.1">
    <property type="nucleotide sequence ID" value="NZ_BMOX01000146.1"/>
</dbReference>
<dbReference type="Proteomes" id="UP000538147">
    <property type="component" value="Unassembled WGS sequence"/>
</dbReference>
<protein>
    <submittedName>
        <fullName evidence="3">Mannose-6-phosphate isomerase-like protein (Cupin superfamily)</fullName>
    </submittedName>
</protein>
<dbReference type="InterPro" id="IPR011051">
    <property type="entry name" value="RmlC_Cupin_sf"/>
</dbReference>
<evidence type="ECO:0000256" key="1">
    <source>
        <dbReference type="SAM" id="MobiDB-lite"/>
    </source>
</evidence>
<comment type="caution">
    <text evidence="3">The sequence shown here is derived from an EMBL/GenBank/DDBJ whole genome shotgun (WGS) entry which is preliminary data.</text>
</comment>
<dbReference type="InterPro" id="IPR013096">
    <property type="entry name" value="Cupin_2"/>
</dbReference>
<dbReference type="InterPro" id="IPR014710">
    <property type="entry name" value="RmlC-like_jellyroll"/>
</dbReference>
<evidence type="ECO:0000313" key="3">
    <source>
        <dbReference type="EMBL" id="MBB6226788.1"/>
    </source>
</evidence>
<name>A0A841LCT1_9SPHN</name>
<evidence type="ECO:0000313" key="4">
    <source>
        <dbReference type="Proteomes" id="UP000538147"/>
    </source>
</evidence>
<proteinExistence type="predicted"/>
<gene>
    <name evidence="3" type="ORF">FHS79_000950</name>
</gene>
<dbReference type="PANTHER" id="PTHR43346:SF1">
    <property type="entry name" value="QUERCETIN 2,3-DIOXYGENASE-RELATED"/>
    <property type="match status" value="1"/>
</dbReference>
<keyword evidence="3" id="KW-0413">Isomerase</keyword>